<reference evidence="2" key="1">
    <citation type="submission" date="2020-11" db="EMBL/GenBank/DDBJ databases">
        <authorList>
            <consortium name="DOE Joint Genome Institute"/>
            <person name="Ahrendt S."/>
            <person name="Riley R."/>
            <person name="Andreopoulos W."/>
            <person name="Labutti K."/>
            <person name="Pangilinan J."/>
            <person name="Ruiz-Duenas F.J."/>
            <person name="Barrasa J.M."/>
            <person name="Sanchez-Garcia M."/>
            <person name="Camarero S."/>
            <person name="Miyauchi S."/>
            <person name="Serrano A."/>
            <person name="Linde D."/>
            <person name="Babiker R."/>
            <person name="Drula E."/>
            <person name="Ayuso-Fernandez I."/>
            <person name="Pacheco R."/>
            <person name="Padilla G."/>
            <person name="Ferreira P."/>
            <person name="Barriuso J."/>
            <person name="Kellner H."/>
            <person name="Castanera R."/>
            <person name="Alfaro M."/>
            <person name="Ramirez L."/>
            <person name="Pisabarro A.G."/>
            <person name="Kuo A."/>
            <person name="Tritt A."/>
            <person name="Lipzen A."/>
            <person name="He G."/>
            <person name="Yan M."/>
            <person name="Ng V."/>
            <person name="Cullen D."/>
            <person name="Martin F."/>
            <person name="Rosso M.-N."/>
            <person name="Henrissat B."/>
            <person name="Hibbett D."/>
            <person name="Martinez A.T."/>
            <person name="Grigoriev I.V."/>
        </authorList>
    </citation>
    <scope>NUCLEOTIDE SEQUENCE</scope>
    <source>
        <strain evidence="2">MF-IS2</strain>
    </source>
</reference>
<dbReference type="EMBL" id="MU151424">
    <property type="protein sequence ID" value="KAF9443893.1"/>
    <property type="molecule type" value="Genomic_DNA"/>
</dbReference>
<name>A0A9P5X3N3_9AGAR</name>
<dbReference type="AlphaFoldDB" id="A0A9P5X3N3"/>
<evidence type="ECO:0000313" key="2">
    <source>
        <dbReference type="EMBL" id="KAF9443893.1"/>
    </source>
</evidence>
<sequence>MTLDSERRLVFSHPNAVGERRLIDQDLSEMHVRVNTVDFLEKLLPLPRDLDLSLLINKLKDNGLYKDDEWVGLNVDDGSSKSGKTSRDGSSKTEKALKGDSSSRSGGILQDGGSFETGGTSQDSFSLGTSGTSQAGGSLETGETSQGGSSLKGRKAFRDGGSSKGRKTSKRGGPLKGRKTSKRGGPSKDVGTSESRAKKPRGLESKMYGPLANILTAINKHACAMDQKSADRLCGEWIDTSSTSPESDNPNSKCRKPDFIFTSTTNARALEDGLVSPPEDIDDEPQMRGDTMES</sequence>
<feature type="compositionally biased region" description="Polar residues" evidence="1">
    <location>
        <begin position="117"/>
        <end position="149"/>
    </location>
</feature>
<keyword evidence="3" id="KW-1185">Reference proteome</keyword>
<feature type="compositionally biased region" description="Basic and acidic residues" evidence="1">
    <location>
        <begin position="85"/>
        <end position="98"/>
    </location>
</feature>
<organism evidence="2 3">
    <name type="scientific">Macrolepiota fuliginosa MF-IS2</name>
    <dbReference type="NCBI Taxonomy" id="1400762"/>
    <lineage>
        <taxon>Eukaryota</taxon>
        <taxon>Fungi</taxon>
        <taxon>Dikarya</taxon>
        <taxon>Basidiomycota</taxon>
        <taxon>Agaricomycotina</taxon>
        <taxon>Agaricomycetes</taxon>
        <taxon>Agaricomycetidae</taxon>
        <taxon>Agaricales</taxon>
        <taxon>Agaricineae</taxon>
        <taxon>Agaricaceae</taxon>
        <taxon>Macrolepiota</taxon>
    </lineage>
</organism>
<accession>A0A9P5X3N3</accession>
<feature type="compositionally biased region" description="Polar residues" evidence="1">
    <location>
        <begin position="239"/>
        <end position="252"/>
    </location>
</feature>
<evidence type="ECO:0000313" key="3">
    <source>
        <dbReference type="Proteomes" id="UP000807342"/>
    </source>
</evidence>
<feature type="region of interest" description="Disordered" evidence="1">
    <location>
        <begin position="238"/>
        <end position="294"/>
    </location>
</feature>
<protein>
    <submittedName>
        <fullName evidence="2">Uncharacterized protein</fullName>
    </submittedName>
</protein>
<proteinExistence type="predicted"/>
<feature type="compositionally biased region" description="Basic and acidic residues" evidence="1">
    <location>
        <begin position="285"/>
        <end position="294"/>
    </location>
</feature>
<comment type="caution">
    <text evidence="2">The sequence shown here is derived from an EMBL/GenBank/DDBJ whole genome shotgun (WGS) entry which is preliminary data.</text>
</comment>
<dbReference type="Proteomes" id="UP000807342">
    <property type="component" value="Unassembled WGS sequence"/>
</dbReference>
<gene>
    <name evidence="2" type="ORF">P691DRAFT_763850</name>
</gene>
<feature type="compositionally biased region" description="Basic and acidic residues" evidence="1">
    <location>
        <begin position="195"/>
        <end position="204"/>
    </location>
</feature>
<feature type="non-terminal residue" evidence="2">
    <location>
        <position position="294"/>
    </location>
</feature>
<feature type="region of interest" description="Disordered" evidence="1">
    <location>
        <begin position="75"/>
        <end position="209"/>
    </location>
</feature>
<evidence type="ECO:0000256" key="1">
    <source>
        <dbReference type="SAM" id="MobiDB-lite"/>
    </source>
</evidence>